<proteinExistence type="predicted"/>
<feature type="compositionally biased region" description="Low complexity" evidence="1">
    <location>
        <begin position="373"/>
        <end position="388"/>
    </location>
</feature>
<feature type="region of interest" description="Disordered" evidence="1">
    <location>
        <begin position="96"/>
        <end position="117"/>
    </location>
</feature>
<sequence length="437" mass="48736">MFAGPEDPRYNILGSVGAGVNVGLTRHKIIYKLEYGWKDEEEGGRTAGVQGTRCVAQNDFSFCTTDLLLFFTGFLNPYPLFSAPTQPADIAETLETPPLHVPAPPPKSKNSTSTNSPETIRRSLLGVFWVPEHIYDIAGDSRRRLYLELDTCTTFTSYPRFRTQTPAPEYAGIRRLYHELDAITTRTCSNPIPDALPVLKYARQPTLAYFGLLDSFLESEGCPDLFFPSIGLLATPSFLHLPPSNLEATTGSLDANFAAYGYSCKMDTAGMGTSMKEVSDVSADTTIVFDNPENPRMVILKPRRRHYRRACDSINDYLEATRRAEGIGRRRESGRGIGYQVTWPNLPPPQRLRCSSSSLKRLKNPPPHPTPPKSKSTYPTPTDPPKTSRGPLLRVLQSAEHAYDIAEDSQRRLSLEFDMVRPATLRHTPSSLYEIDS</sequence>
<gene>
    <name evidence="2" type="ORF">WG66_17510</name>
</gene>
<dbReference type="Proteomes" id="UP000054988">
    <property type="component" value="Unassembled WGS sequence"/>
</dbReference>
<organism evidence="2 3">
    <name type="scientific">Moniliophthora roreri</name>
    <name type="common">Frosty pod rot fungus</name>
    <name type="synonym">Monilia roreri</name>
    <dbReference type="NCBI Taxonomy" id="221103"/>
    <lineage>
        <taxon>Eukaryota</taxon>
        <taxon>Fungi</taxon>
        <taxon>Dikarya</taxon>
        <taxon>Basidiomycota</taxon>
        <taxon>Agaricomycotina</taxon>
        <taxon>Agaricomycetes</taxon>
        <taxon>Agaricomycetidae</taxon>
        <taxon>Agaricales</taxon>
        <taxon>Marasmiineae</taxon>
        <taxon>Marasmiaceae</taxon>
        <taxon>Moniliophthora</taxon>
    </lineage>
</organism>
<dbReference type="AlphaFoldDB" id="A0A0W0F0P1"/>
<evidence type="ECO:0000256" key="1">
    <source>
        <dbReference type="SAM" id="MobiDB-lite"/>
    </source>
</evidence>
<comment type="caution">
    <text evidence="2">The sequence shown here is derived from an EMBL/GenBank/DDBJ whole genome shotgun (WGS) entry which is preliminary data.</text>
</comment>
<feature type="region of interest" description="Disordered" evidence="1">
    <location>
        <begin position="338"/>
        <end position="392"/>
    </location>
</feature>
<evidence type="ECO:0000313" key="3">
    <source>
        <dbReference type="Proteomes" id="UP000054988"/>
    </source>
</evidence>
<protein>
    <submittedName>
        <fullName evidence="2">Uncharacterized protein</fullName>
    </submittedName>
</protein>
<accession>A0A0W0F0P1</accession>
<feature type="compositionally biased region" description="Polar residues" evidence="1">
    <location>
        <begin position="108"/>
        <end position="117"/>
    </location>
</feature>
<evidence type="ECO:0000313" key="2">
    <source>
        <dbReference type="EMBL" id="KTB29904.1"/>
    </source>
</evidence>
<dbReference type="EMBL" id="LATX01002406">
    <property type="protein sequence ID" value="KTB29904.1"/>
    <property type="molecule type" value="Genomic_DNA"/>
</dbReference>
<reference evidence="2 3" key="1">
    <citation type="submission" date="2015-12" db="EMBL/GenBank/DDBJ databases">
        <title>Draft genome sequence of Moniliophthora roreri, the causal agent of frosty pod rot of cacao.</title>
        <authorList>
            <person name="Aime M.C."/>
            <person name="Diaz-Valderrama J.R."/>
            <person name="Kijpornyongpan T."/>
            <person name="Phillips-Mora W."/>
        </authorList>
    </citation>
    <scope>NUCLEOTIDE SEQUENCE [LARGE SCALE GENOMIC DNA]</scope>
    <source>
        <strain evidence="2 3">MCA 2952</strain>
    </source>
</reference>
<name>A0A0W0F0P1_MONRR</name>